<reference evidence="2" key="2">
    <citation type="submission" date="2021-04" db="EMBL/GenBank/DDBJ databases">
        <authorList>
            <person name="Podell S."/>
        </authorList>
    </citation>
    <scope>NUCLEOTIDE SEQUENCE</scope>
    <source>
        <strain evidence="2">Hildebrandi</strain>
    </source>
</reference>
<reference evidence="2" key="1">
    <citation type="journal article" date="2021" name="Sci. Rep.">
        <title>Diploid genomic architecture of Nitzschia inconspicua, an elite biomass production diatom.</title>
        <authorList>
            <person name="Oliver A."/>
            <person name="Podell S."/>
            <person name="Pinowska A."/>
            <person name="Traller J.C."/>
            <person name="Smith S.R."/>
            <person name="McClure R."/>
            <person name="Beliaev A."/>
            <person name="Bohutskyi P."/>
            <person name="Hill E.A."/>
            <person name="Rabines A."/>
            <person name="Zheng H."/>
            <person name="Allen L.Z."/>
            <person name="Kuo A."/>
            <person name="Grigoriev I.V."/>
            <person name="Allen A.E."/>
            <person name="Hazlebeck D."/>
            <person name="Allen E.E."/>
        </authorList>
    </citation>
    <scope>NUCLEOTIDE SEQUENCE</scope>
    <source>
        <strain evidence="2">Hildebrandi</strain>
    </source>
</reference>
<dbReference type="OrthoDB" id="10465802at2759"/>
<feature type="transmembrane region" description="Helical" evidence="1">
    <location>
        <begin position="108"/>
        <end position="132"/>
    </location>
</feature>
<proteinExistence type="predicted"/>
<dbReference type="EMBL" id="JAGRRH010000003">
    <property type="protein sequence ID" value="KAG7372356.1"/>
    <property type="molecule type" value="Genomic_DNA"/>
</dbReference>
<evidence type="ECO:0000256" key="1">
    <source>
        <dbReference type="SAM" id="Phobius"/>
    </source>
</evidence>
<keyword evidence="1" id="KW-0472">Membrane</keyword>
<keyword evidence="1" id="KW-0812">Transmembrane</keyword>
<comment type="caution">
    <text evidence="2">The sequence shown here is derived from an EMBL/GenBank/DDBJ whole genome shotgun (WGS) entry which is preliminary data.</text>
</comment>
<organism evidence="2 3">
    <name type="scientific">Nitzschia inconspicua</name>
    <dbReference type="NCBI Taxonomy" id="303405"/>
    <lineage>
        <taxon>Eukaryota</taxon>
        <taxon>Sar</taxon>
        <taxon>Stramenopiles</taxon>
        <taxon>Ochrophyta</taxon>
        <taxon>Bacillariophyta</taxon>
        <taxon>Bacillariophyceae</taxon>
        <taxon>Bacillariophycidae</taxon>
        <taxon>Bacillariales</taxon>
        <taxon>Bacillariaceae</taxon>
        <taxon>Nitzschia</taxon>
    </lineage>
</organism>
<protein>
    <submittedName>
        <fullName evidence="2">Uncharacterized protein</fullName>
    </submittedName>
</protein>
<feature type="transmembrane region" description="Helical" evidence="1">
    <location>
        <begin position="172"/>
        <end position="192"/>
    </location>
</feature>
<name>A0A9K3Q6F0_9STRA</name>
<dbReference type="Proteomes" id="UP000693970">
    <property type="component" value="Unassembled WGS sequence"/>
</dbReference>
<evidence type="ECO:0000313" key="2">
    <source>
        <dbReference type="EMBL" id="KAG7372356.1"/>
    </source>
</evidence>
<sequence length="222" mass="24872">MNDSNSYYSSPLDPEISSSVSRPYDNLHTLLSWFHGLLILSSAWYCYKVFGGAAEACYVLPCYEGPGLQALWKVNKGVTFTGESSGVFSLTHALVGWWLVTYHKMAHAFVMGVLAGCTLCASLLSWNMIWVWGAEWNLLGDLTLLNPNNTIFDESGRHMTINRPLISVFQQLFYLSVAICALQSGILIQFLVNGSTWIRTFRIRAEEQTSSLVDELTPLQRT</sequence>
<gene>
    <name evidence="2" type="ORF">IV203_018499</name>
</gene>
<dbReference type="AlphaFoldDB" id="A0A9K3Q6F0"/>
<evidence type="ECO:0000313" key="3">
    <source>
        <dbReference type="Proteomes" id="UP000693970"/>
    </source>
</evidence>
<keyword evidence="1" id="KW-1133">Transmembrane helix</keyword>
<keyword evidence="3" id="KW-1185">Reference proteome</keyword>
<accession>A0A9K3Q6F0</accession>